<dbReference type="EMBL" id="PNYC01000015">
    <property type="protein sequence ID" value="PMS34686.1"/>
    <property type="molecule type" value="Genomic_DNA"/>
</dbReference>
<sequence length="201" mass="21826">MSPVAPVAERDDWHRCFIALVPDAATRETFAAMPLDVAVRRVPVDQLHLTLAFLGSVSPEKGALLTAALPSVIVPLPALNIERFEYWPNRSHPRLAVVSFAPSDALAEIESRVRTLVAGLGLPIDDHRPFLPHVTLARLPRNAKPIATPAARSDGTADRRGETVAEPGSVSRFDTLTLYSSTLERRGARYRALASARVPAD</sequence>
<dbReference type="InterPro" id="IPR009097">
    <property type="entry name" value="Cyclic_Pdiesterase"/>
</dbReference>
<keyword evidence="1 2" id="KW-0378">Hydrolase</keyword>
<dbReference type="Gene3D" id="3.90.1140.10">
    <property type="entry name" value="Cyclic phosphodiesterase"/>
    <property type="match status" value="1"/>
</dbReference>
<accession>A0A2N7WYV9</accession>
<dbReference type="EC" id="3.1.4.58" evidence="2"/>
<evidence type="ECO:0000259" key="4">
    <source>
        <dbReference type="Pfam" id="PF02834"/>
    </source>
</evidence>
<dbReference type="PANTHER" id="PTHR35561:SF1">
    <property type="entry name" value="RNA 2',3'-CYCLIC PHOSPHODIESTERASE"/>
    <property type="match status" value="1"/>
</dbReference>
<evidence type="ECO:0000313" key="5">
    <source>
        <dbReference type="EMBL" id="PMS34686.1"/>
    </source>
</evidence>
<dbReference type="STRING" id="863227.GCA_000373005_01871"/>
<gene>
    <name evidence="5" type="ORF">C0Z20_21830</name>
</gene>
<dbReference type="SUPFAM" id="SSF55144">
    <property type="entry name" value="LigT-like"/>
    <property type="match status" value="1"/>
</dbReference>
<dbReference type="Proteomes" id="UP000235777">
    <property type="component" value="Unassembled WGS sequence"/>
</dbReference>
<feature type="region of interest" description="Disordered" evidence="3">
    <location>
        <begin position="145"/>
        <end position="166"/>
    </location>
</feature>
<comment type="caution">
    <text evidence="5">The sequence shown here is derived from an EMBL/GenBank/DDBJ whole genome shotgun (WGS) entry which is preliminary data.</text>
</comment>
<reference evidence="5 6" key="1">
    <citation type="submission" date="2018-01" db="EMBL/GenBank/DDBJ databases">
        <title>Whole genome analyses suggest that Burkholderia sensu lato contains two further novel genera in the rhizoxinica-symbiotica group Mycetohabitans gen. nov., and Trinickia gen. nov.: implications for the evolution of diazotrophy and nodulation in the Burkholderiaceae.</title>
        <authorList>
            <person name="Estrada-de los Santos P."/>
            <person name="Palmer M."/>
            <person name="Chavez-Ramirez B."/>
            <person name="Beukes C."/>
            <person name="Steenkamp E.T."/>
            <person name="Hirsch A.M."/>
            <person name="Manyaka P."/>
            <person name="Maluk M."/>
            <person name="Lafos M."/>
            <person name="Crook M."/>
            <person name="Gross E."/>
            <person name="Simon M.F."/>
            <person name="Bueno dos Reis Junior F."/>
            <person name="Poole P.S."/>
            <person name="Venter S.N."/>
            <person name="James E.K."/>
        </authorList>
    </citation>
    <scope>NUCLEOTIDE SEQUENCE [LARGE SCALE GENOMIC DNA]</scope>
    <source>
        <strain evidence="5 6">JPY 581</strain>
    </source>
</reference>
<dbReference type="OrthoDB" id="7061261at2"/>
<feature type="active site" description="Proton donor" evidence="2">
    <location>
        <position position="48"/>
    </location>
</feature>
<proteinExistence type="inferred from homology"/>
<dbReference type="GO" id="GO:0004113">
    <property type="term" value="F:2',3'-cyclic-nucleotide 3'-phosphodiesterase activity"/>
    <property type="evidence" value="ECO:0007669"/>
    <property type="project" value="InterPro"/>
</dbReference>
<dbReference type="InterPro" id="IPR004175">
    <property type="entry name" value="RNA_CPDase"/>
</dbReference>
<dbReference type="HAMAP" id="MF_01940">
    <property type="entry name" value="RNA_CPDase"/>
    <property type="match status" value="1"/>
</dbReference>
<dbReference type="Pfam" id="PF02834">
    <property type="entry name" value="LigT_PEase"/>
    <property type="match status" value="1"/>
</dbReference>
<dbReference type="RefSeq" id="WP_018440427.1">
    <property type="nucleotide sequence ID" value="NZ_KB890170.1"/>
</dbReference>
<comment type="catalytic activity">
    <reaction evidence="2">
        <text>a 3'-end 2',3'-cyclophospho-ribonucleotide-RNA + H2O = a 3'-end 2'-phospho-ribonucleotide-RNA + H(+)</text>
        <dbReference type="Rhea" id="RHEA:11828"/>
        <dbReference type="Rhea" id="RHEA-COMP:10464"/>
        <dbReference type="Rhea" id="RHEA-COMP:17353"/>
        <dbReference type="ChEBI" id="CHEBI:15377"/>
        <dbReference type="ChEBI" id="CHEBI:15378"/>
        <dbReference type="ChEBI" id="CHEBI:83064"/>
        <dbReference type="ChEBI" id="CHEBI:173113"/>
        <dbReference type="EC" id="3.1.4.58"/>
    </reaction>
</comment>
<organism evidence="5 6">
    <name type="scientific">Trinickia symbiotica</name>
    <dbReference type="NCBI Taxonomy" id="863227"/>
    <lineage>
        <taxon>Bacteria</taxon>
        <taxon>Pseudomonadati</taxon>
        <taxon>Pseudomonadota</taxon>
        <taxon>Betaproteobacteria</taxon>
        <taxon>Burkholderiales</taxon>
        <taxon>Burkholderiaceae</taxon>
        <taxon>Trinickia</taxon>
    </lineage>
</organism>
<dbReference type="InterPro" id="IPR014051">
    <property type="entry name" value="Phosphoesterase_HXTX"/>
</dbReference>
<feature type="domain" description="Phosphoesterase HXTX" evidence="4">
    <location>
        <begin position="35"/>
        <end position="94"/>
    </location>
</feature>
<name>A0A2N7WYV9_9BURK</name>
<feature type="short sequence motif" description="HXTX 1" evidence="2">
    <location>
        <begin position="48"/>
        <end position="51"/>
    </location>
</feature>
<feature type="short sequence motif" description="HXTX 2" evidence="2">
    <location>
        <begin position="133"/>
        <end position="136"/>
    </location>
</feature>
<comment type="function">
    <text evidence="2">Hydrolyzes RNA 2',3'-cyclic phosphodiester to an RNA 2'-phosphomonoester.</text>
</comment>
<evidence type="ECO:0000313" key="6">
    <source>
        <dbReference type="Proteomes" id="UP000235777"/>
    </source>
</evidence>
<comment type="similarity">
    <text evidence="2">Belongs to the 2H phosphoesterase superfamily. ThpR family.</text>
</comment>
<evidence type="ECO:0000256" key="2">
    <source>
        <dbReference type="HAMAP-Rule" id="MF_01940"/>
    </source>
</evidence>
<protein>
    <recommendedName>
        <fullName evidence="2">RNA 2',3'-cyclic phosphodiesterase</fullName>
        <shortName evidence="2">RNA 2',3'-CPDase</shortName>
        <ecNumber evidence="2">3.1.4.58</ecNumber>
    </recommendedName>
</protein>
<evidence type="ECO:0000256" key="1">
    <source>
        <dbReference type="ARBA" id="ARBA00022801"/>
    </source>
</evidence>
<dbReference type="AlphaFoldDB" id="A0A2N7WYV9"/>
<evidence type="ECO:0000256" key="3">
    <source>
        <dbReference type="SAM" id="MobiDB-lite"/>
    </source>
</evidence>
<dbReference type="PANTHER" id="PTHR35561">
    <property type="entry name" value="RNA 2',3'-CYCLIC PHOSPHODIESTERASE"/>
    <property type="match status" value="1"/>
</dbReference>
<feature type="active site" description="Proton acceptor" evidence="2">
    <location>
        <position position="133"/>
    </location>
</feature>
<keyword evidence="6" id="KW-1185">Reference proteome</keyword>
<dbReference type="NCBIfam" id="TIGR02258">
    <property type="entry name" value="2_5_ligase"/>
    <property type="match status" value="1"/>
</dbReference>
<dbReference type="GO" id="GO:0008664">
    <property type="term" value="F:RNA 2',3'-cyclic 3'-phosphodiesterase activity"/>
    <property type="evidence" value="ECO:0007669"/>
    <property type="project" value="UniProtKB-EC"/>
</dbReference>